<evidence type="ECO:0000313" key="2">
    <source>
        <dbReference type="WBParaSite" id="JU765_v2.g12054.t1"/>
    </source>
</evidence>
<reference evidence="2" key="1">
    <citation type="submission" date="2022-11" db="UniProtKB">
        <authorList>
            <consortium name="WormBaseParasite"/>
        </authorList>
    </citation>
    <scope>IDENTIFICATION</scope>
</reference>
<name>A0AC34Q1K4_9BILA</name>
<evidence type="ECO:0000313" key="1">
    <source>
        <dbReference type="Proteomes" id="UP000887576"/>
    </source>
</evidence>
<accession>A0AC34Q1K4</accession>
<dbReference type="WBParaSite" id="JU765_v2.g12054.t1">
    <property type="protein sequence ID" value="JU765_v2.g12054.t1"/>
    <property type="gene ID" value="JU765_v2.g12054"/>
</dbReference>
<organism evidence="1 2">
    <name type="scientific">Panagrolaimus sp. JU765</name>
    <dbReference type="NCBI Taxonomy" id="591449"/>
    <lineage>
        <taxon>Eukaryota</taxon>
        <taxon>Metazoa</taxon>
        <taxon>Ecdysozoa</taxon>
        <taxon>Nematoda</taxon>
        <taxon>Chromadorea</taxon>
        <taxon>Rhabditida</taxon>
        <taxon>Tylenchina</taxon>
        <taxon>Panagrolaimomorpha</taxon>
        <taxon>Panagrolaimoidea</taxon>
        <taxon>Panagrolaimidae</taxon>
        <taxon>Panagrolaimus</taxon>
    </lineage>
</organism>
<protein>
    <submittedName>
        <fullName evidence="2">Uncharacterized protein</fullName>
    </submittedName>
</protein>
<proteinExistence type="predicted"/>
<dbReference type="Proteomes" id="UP000887576">
    <property type="component" value="Unplaced"/>
</dbReference>
<sequence>MRQVRRRSKSKRQESVSEHCSQVPKHPGDDFQRNSDGTDFRNKQVFNISLTTLQLCLELFMMGISLSVPIWRLRSTAIVILMTIFTLLRHVSFYQDFVNHEIPPMKELCKRKDQLFNEFHANLAIFCFSWIFSMQTRSSEVYLYYTLMVLSGIVFIPLTLQFQYMPNTKDYEYYFKEKAGKLPARTPSPVCYGPREIRDFSNTLDVPEMATISVEN</sequence>